<evidence type="ECO:0000313" key="2">
    <source>
        <dbReference type="Proteomes" id="UP000216363"/>
    </source>
</evidence>
<dbReference type="AlphaFoldDB" id="A0A256H0M0"/>
<dbReference type="EMBL" id="NNRN01000001">
    <property type="protein sequence ID" value="OYR32977.1"/>
    <property type="molecule type" value="Genomic_DNA"/>
</dbReference>
<organism evidence="1 2">
    <name type="scientific">Brucella lupini</name>
    <dbReference type="NCBI Taxonomy" id="255457"/>
    <lineage>
        <taxon>Bacteria</taxon>
        <taxon>Pseudomonadati</taxon>
        <taxon>Pseudomonadota</taxon>
        <taxon>Alphaproteobacteria</taxon>
        <taxon>Hyphomicrobiales</taxon>
        <taxon>Brucellaceae</taxon>
        <taxon>Brucella/Ochrobactrum group</taxon>
        <taxon>Brucella</taxon>
    </lineage>
</organism>
<dbReference type="Proteomes" id="UP000216363">
    <property type="component" value="Unassembled WGS sequence"/>
</dbReference>
<sequence length="73" mass="8584">MEAADISEEWVDDAIKYMDRYGYTLNQINTKVVPYLEDLISEKSQKEKNEALRASLKNISKQQAINDRNINYR</sequence>
<evidence type="ECO:0000313" key="1">
    <source>
        <dbReference type="EMBL" id="OYR32977.1"/>
    </source>
</evidence>
<protein>
    <submittedName>
        <fullName evidence="1">Uncharacterized protein</fullName>
    </submittedName>
</protein>
<comment type="caution">
    <text evidence="1">The sequence shown here is derived from an EMBL/GenBank/DDBJ whole genome shotgun (WGS) entry which is preliminary data.</text>
</comment>
<name>A0A256H0M0_9HYPH</name>
<gene>
    <name evidence="1" type="ORF">CES86_5285</name>
</gene>
<accession>A0A256H0M0</accession>
<proteinExistence type="predicted"/>
<reference evidence="1 2" key="1">
    <citation type="submission" date="2017-07" db="EMBL/GenBank/DDBJ databases">
        <title>Draft genome of Ochrobactrum lupini type strain LUP21.</title>
        <authorList>
            <person name="Krzyzanowska D.M."/>
            <person name="Jafra S."/>
        </authorList>
    </citation>
    <scope>NUCLEOTIDE SEQUENCE [LARGE SCALE GENOMIC DNA]</scope>
    <source>
        <strain evidence="1 2">LUP21</strain>
    </source>
</reference>